<dbReference type="GO" id="GO:0005737">
    <property type="term" value="C:cytoplasm"/>
    <property type="evidence" value="ECO:0007669"/>
    <property type="project" value="UniProtKB-SubCell"/>
</dbReference>
<keyword evidence="1 5" id="KW-0489">Methyltransferase</keyword>
<gene>
    <name evidence="5" type="primary">rlmH</name>
    <name evidence="6" type="ORF">QDX21_07360</name>
</gene>
<comment type="subunit">
    <text evidence="5">Homodimer.</text>
</comment>
<comment type="catalytic activity">
    <reaction evidence="5">
        <text>pseudouridine(1915) in 23S rRNA + S-adenosyl-L-methionine = N(3)-methylpseudouridine(1915) in 23S rRNA + S-adenosyl-L-homocysteine + H(+)</text>
        <dbReference type="Rhea" id="RHEA:42752"/>
        <dbReference type="Rhea" id="RHEA-COMP:10221"/>
        <dbReference type="Rhea" id="RHEA-COMP:10222"/>
        <dbReference type="ChEBI" id="CHEBI:15378"/>
        <dbReference type="ChEBI" id="CHEBI:57856"/>
        <dbReference type="ChEBI" id="CHEBI:59789"/>
        <dbReference type="ChEBI" id="CHEBI:65314"/>
        <dbReference type="ChEBI" id="CHEBI:74486"/>
        <dbReference type="EC" id="2.1.1.177"/>
    </reaction>
</comment>
<dbReference type="GeneID" id="83696549"/>
<dbReference type="SUPFAM" id="SSF75217">
    <property type="entry name" value="alpha/beta knot"/>
    <property type="match status" value="1"/>
</dbReference>
<comment type="similarity">
    <text evidence="4 5">Belongs to the RNA methyltransferase RlmH family.</text>
</comment>
<dbReference type="GO" id="GO:0070038">
    <property type="term" value="F:rRNA (pseudouridine-N3-)-methyltransferase activity"/>
    <property type="evidence" value="ECO:0007669"/>
    <property type="project" value="UniProtKB-UniRule"/>
</dbReference>
<keyword evidence="3 5" id="KW-0949">S-adenosyl-L-methionine</keyword>
<dbReference type="InterPro" id="IPR003742">
    <property type="entry name" value="RlmH-like"/>
</dbReference>
<keyword evidence="5" id="KW-0698">rRNA processing</keyword>
<comment type="subcellular location">
    <subcellularLocation>
        <location evidence="5">Cytoplasm</location>
    </subcellularLocation>
</comment>
<dbReference type="InterPro" id="IPR029026">
    <property type="entry name" value="tRNA_m1G_MTases_N"/>
</dbReference>
<keyword evidence="2 5" id="KW-0808">Transferase</keyword>
<dbReference type="Gene3D" id="3.40.1280.10">
    <property type="match status" value="1"/>
</dbReference>
<evidence type="ECO:0000313" key="6">
    <source>
        <dbReference type="EMBL" id="WGH92151.1"/>
    </source>
</evidence>
<dbReference type="InterPro" id="IPR029028">
    <property type="entry name" value="Alpha/beta_knot_MTases"/>
</dbReference>
<sequence length="152" mass="17303">MDITVVAIGKKHESWVADGIDRYAQRLKKPWKISWKLLPHSSREGEQARAEESERLVAACGAHDEVILLDERGTMLDSESLSRTLQGRFDRGRHVVMLIGGAYGVTEELRAQANLVWSLSDLVFPHQLVRLIVTEQIYRCQEIAGGRSYHHR</sequence>
<dbReference type="HAMAP" id="MF_00658">
    <property type="entry name" value="23SrRNA_methyltr_H"/>
    <property type="match status" value="1"/>
</dbReference>
<dbReference type="RefSeq" id="WP_183145579.1">
    <property type="nucleotide sequence ID" value="NZ_CP122563.1"/>
</dbReference>
<dbReference type="CDD" id="cd18081">
    <property type="entry name" value="RlmH-like"/>
    <property type="match status" value="1"/>
</dbReference>
<accession>A0AAJ6AF81</accession>
<keyword evidence="7" id="KW-1185">Reference proteome</keyword>
<feature type="binding site" evidence="5">
    <location>
        <position position="100"/>
    </location>
    <ligand>
        <name>S-adenosyl-L-methionine</name>
        <dbReference type="ChEBI" id="CHEBI:59789"/>
    </ligand>
</feature>
<organism evidence="6 7">
    <name type="scientific">Auritidibacter ignavus</name>
    <dbReference type="NCBI Taxonomy" id="678932"/>
    <lineage>
        <taxon>Bacteria</taxon>
        <taxon>Bacillati</taxon>
        <taxon>Actinomycetota</taxon>
        <taxon>Actinomycetes</taxon>
        <taxon>Micrococcales</taxon>
        <taxon>Micrococcaceae</taxon>
        <taxon>Auritidibacter</taxon>
    </lineage>
</organism>
<proteinExistence type="inferred from homology"/>
<comment type="function">
    <text evidence="5">Specifically methylates the pseudouridine at position 1915 (m3Psi1915) in 23S rRNA.</text>
</comment>
<dbReference type="Proteomes" id="UP001224674">
    <property type="component" value="Chromosome"/>
</dbReference>
<evidence type="ECO:0000256" key="1">
    <source>
        <dbReference type="ARBA" id="ARBA00022603"/>
    </source>
</evidence>
<reference evidence="6 7" key="1">
    <citation type="submission" date="2023-03" db="EMBL/GenBank/DDBJ databases">
        <title>Complete genome sequences of several Auritidibacter ignavus strains isolated from ear infections.</title>
        <authorList>
            <person name="Baehr T."/>
            <person name="Baumhoegger A.M."/>
        </authorList>
    </citation>
    <scope>NUCLEOTIDE SEQUENCE [LARGE SCALE GENOMIC DNA]</scope>
    <source>
        <strain evidence="6 7">BABAE-6</strain>
    </source>
</reference>
<dbReference type="EC" id="2.1.1.177" evidence="5"/>
<evidence type="ECO:0000256" key="5">
    <source>
        <dbReference type="HAMAP-Rule" id="MF_00658"/>
    </source>
</evidence>
<evidence type="ECO:0000256" key="4">
    <source>
        <dbReference type="ARBA" id="ARBA00038303"/>
    </source>
</evidence>
<dbReference type="PANTHER" id="PTHR33603">
    <property type="entry name" value="METHYLTRANSFERASE"/>
    <property type="match status" value="1"/>
</dbReference>
<dbReference type="PIRSF" id="PIRSF004505">
    <property type="entry name" value="MT_bac"/>
    <property type="match status" value="1"/>
</dbReference>
<dbReference type="PANTHER" id="PTHR33603:SF1">
    <property type="entry name" value="RIBOSOMAL RNA LARGE SUBUNIT METHYLTRANSFERASE H"/>
    <property type="match status" value="1"/>
</dbReference>
<dbReference type="AlphaFoldDB" id="A0AAJ6AF81"/>
<feature type="binding site" evidence="5">
    <location>
        <position position="69"/>
    </location>
    <ligand>
        <name>S-adenosyl-L-methionine</name>
        <dbReference type="ChEBI" id="CHEBI:59789"/>
    </ligand>
</feature>
<feature type="binding site" evidence="5">
    <location>
        <begin position="119"/>
        <end position="124"/>
    </location>
    <ligand>
        <name>S-adenosyl-L-methionine</name>
        <dbReference type="ChEBI" id="CHEBI:59789"/>
    </ligand>
</feature>
<dbReference type="EMBL" id="CP122566">
    <property type="protein sequence ID" value="WGH92151.1"/>
    <property type="molecule type" value="Genomic_DNA"/>
</dbReference>
<evidence type="ECO:0000256" key="3">
    <source>
        <dbReference type="ARBA" id="ARBA00022691"/>
    </source>
</evidence>
<keyword evidence="5" id="KW-0963">Cytoplasm</keyword>
<evidence type="ECO:0000313" key="7">
    <source>
        <dbReference type="Proteomes" id="UP001224674"/>
    </source>
</evidence>
<evidence type="ECO:0000256" key="2">
    <source>
        <dbReference type="ARBA" id="ARBA00022679"/>
    </source>
</evidence>
<dbReference type="Pfam" id="PF02590">
    <property type="entry name" value="SPOUT_MTase"/>
    <property type="match status" value="1"/>
</dbReference>
<protein>
    <recommendedName>
        <fullName evidence="5">Ribosomal RNA large subunit methyltransferase H</fullName>
        <ecNumber evidence="5">2.1.1.177</ecNumber>
    </recommendedName>
    <alternativeName>
        <fullName evidence="5">23S rRNA (pseudouridine1915-N3)-methyltransferase</fullName>
    </alternativeName>
    <alternativeName>
        <fullName evidence="5">23S rRNA m3Psi1915 methyltransferase</fullName>
    </alternativeName>
    <alternativeName>
        <fullName evidence="5">rRNA (pseudouridine-N3-)-methyltransferase RlmH</fullName>
    </alternativeName>
</protein>
<name>A0AAJ6AF81_9MICC</name>